<accession>A0A0R1UXR5</accession>
<dbReference type="Pfam" id="PF02609">
    <property type="entry name" value="Exonuc_VII_S"/>
    <property type="match status" value="1"/>
</dbReference>
<keyword evidence="2 6" id="KW-0963">Cytoplasm</keyword>
<dbReference type="GO" id="GO:0008855">
    <property type="term" value="F:exodeoxyribonuclease VII activity"/>
    <property type="evidence" value="ECO:0007669"/>
    <property type="project" value="UniProtKB-UniRule"/>
</dbReference>
<dbReference type="PANTHER" id="PTHR34137:SF1">
    <property type="entry name" value="EXODEOXYRIBONUCLEASE 7 SMALL SUBUNIT"/>
    <property type="match status" value="1"/>
</dbReference>
<evidence type="ECO:0000256" key="6">
    <source>
        <dbReference type="HAMAP-Rule" id="MF_00337"/>
    </source>
</evidence>
<dbReference type="EMBL" id="AZFQ01000044">
    <property type="protein sequence ID" value="KRL98065.1"/>
    <property type="molecule type" value="Genomic_DNA"/>
</dbReference>
<comment type="catalytic activity">
    <reaction evidence="6">
        <text>Exonucleolytic cleavage in either 5'- to 3'- or 3'- to 5'-direction to yield nucleoside 5'-phosphates.</text>
        <dbReference type="EC" id="3.1.11.6"/>
    </reaction>
</comment>
<name>A0A0R1UXR5_9LACO</name>
<comment type="caution">
    <text evidence="8">The sequence shown here is derived from an EMBL/GenBank/DDBJ whole genome shotgun (WGS) entry which is preliminary data.</text>
</comment>
<proteinExistence type="inferred from homology"/>
<dbReference type="NCBIfam" id="TIGR01280">
    <property type="entry name" value="xseB"/>
    <property type="match status" value="1"/>
</dbReference>
<evidence type="ECO:0000256" key="5">
    <source>
        <dbReference type="ARBA" id="ARBA00022839"/>
    </source>
</evidence>
<evidence type="ECO:0000256" key="3">
    <source>
        <dbReference type="ARBA" id="ARBA00022722"/>
    </source>
</evidence>
<gene>
    <name evidence="6" type="primary">xseB</name>
    <name evidence="8" type="ORF">FD50_GL001026</name>
</gene>
<dbReference type="PIRSF" id="PIRSF006488">
    <property type="entry name" value="Exonuc_VII_S"/>
    <property type="match status" value="1"/>
</dbReference>
<feature type="coiled-coil region" evidence="7">
    <location>
        <begin position="4"/>
        <end position="62"/>
    </location>
</feature>
<dbReference type="GO" id="GO:0009318">
    <property type="term" value="C:exodeoxyribonuclease VII complex"/>
    <property type="evidence" value="ECO:0007669"/>
    <property type="project" value="UniProtKB-UniRule"/>
</dbReference>
<dbReference type="InterPro" id="IPR003761">
    <property type="entry name" value="Exonuc_VII_S"/>
</dbReference>
<evidence type="ECO:0000256" key="1">
    <source>
        <dbReference type="ARBA" id="ARBA00009998"/>
    </source>
</evidence>
<evidence type="ECO:0000256" key="2">
    <source>
        <dbReference type="ARBA" id="ARBA00022490"/>
    </source>
</evidence>
<keyword evidence="7" id="KW-0175">Coiled coil</keyword>
<comment type="function">
    <text evidence="6">Bidirectionally degrades single-stranded DNA into large acid-insoluble oligonucleotides, which are then degraded further into small acid-soluble oligonucleotides.</text>
</comment>
<dbReference type="InterPro" id="IPR037004">
    <property type="entry name" value="Exonuc_VII_ssu_sf"/>
</dbReference>
<keyword evidence="4 6" id="KW-0378">Hydrolase</keyword>
<dbReference type="RefSeq" id="WP_056960982.1">
    <property type="nucleotide sequence ID" value="NZ_AZFQ01000044.1"/>
</dbReference>
<evidence type="ECO:0000256" key="7">
    <source>
        <dbReference type="SAM" id="Coils"/>
    </source>
</evidence>
<dbReference type="Proteomes" id="UP000051166">
    <property type="component" value="Unassembled WGS sequence"/>
</dbReference>
<dbReference type="GO" id="GO:0006308">
    <property type="term" value="P:DNA catabolic process"/>
    <property type="evidence" value="ECO:0007669"/>
    <property type="project" value="UniProtKB-UniRule"/>
</dbReference>
<dbReference type="OrthoDB" id="9798666at2"/>
<reference evidence="8 9" key="1">
    <citation type="journal article" date="2015" name="Genome Announc.">
        <title>Expanding the biotechnology potential of lactobacilli through comparative genomics of 213 strains and associated genera.</title>
        <authorList>
            <person name="Sun Z."/>
            <person name="Harris H.M."/>
            <person name="McCann A."/>
            <person name="Guo C."/>
            <person name="Argimon S."/>
            <person name="Zhang W."/>
            <person name="Yang X."/>
            <person name="Jeffery I.B."/>
            <person name="Cooney J.C."/>
            <person name="Kagawa T.F."/>
            <person name="Liu W."/>
            <person name="Song Y."/>
            <person name="Salvetti E."/>
            <person name="Wrobel A."/>
            <person name="Rasinkangas P."/>
            <person name="Parkhill J."/>
            <person name="Rea M.C."/>
            <person name="O'Sullivan O."/>
            <person name="Ritari J."/>
            <person name="Douillard F.P."/>
            <person name="Paul Ross R."/>
            <person name="Yang R."/>
            <person name="Briner A.E."/>
            <person name="Felis G.E."/>
            <person name="de Vos W.M."/>
            <person name="Barrangou R."/>
            <person name="Klaenhammer T.R."/>
            <person name="Caufield P.W."/>
            <person name="Cui Y."/>
            <person name="Zhang H."/>
            <person name="O'Toole P.W."/>
        </authorList>
    </citation>
    <scope>NUCLEOTIDE SEQUENCE [LARGE SCALE GENOMIC DNA]</scope>
    <source>
        <strain evidence="8 9">DSM 16230</strain>
    </source>
</reference>
<dbReference type="EC" id="3.1.11.6" evidence="6"/>
<keyword evidence="9" id="KW-1185">Reference proteome</keyword>
<dbReference type="AlphaFoldDB" id="A0A0R1UXR5"/>
<sequence length="78" mass="9002">MTEKKTFEENLDELEKIVQKLEQGDVPLESALDQFQKGVKLSNELQQKLESAEKTLAKVIDQNGNEKPFERDSDHNEQ</sequence>
<evidence type="ECO:0000313" key="8">
    <source>
        <dbReference type="EMBL" id="KRL98065.1"/>
    </source>
</evidence>
<dbReference type="STRING" id="1423801.FD50_GL001026"/>
<dbReference type="NCBIfam" id="NF002138">
    <property type="entry name" value="PRK00977.1-2"/>
    <property type="match status" value="1"/>
</dbReference>
<organism evidence="8 9">
    <name type="scientific">Liquorilactobacillus satsumensis DSM 16230 = JCM 12392</name>
    <dbReference type="NCBI Taxonomy" id="1423801"/>
    <lineage>
        <taxon>Bacteria</taxon>
        <taxon>Bacillati</taxon>
        <taxon>Bacillota</taxon>
        <taxon>Bacilli</taxon>
        <taxon>Lactobacillales</taxon>
        <taxon>Lactobacillaceae</taxon>
        <taxon>Liquorilactobacillus</taxon>
    </lineage>
</organism>
<dbReference type="SUPFAM" id="SSF116842">
    <property type="entry name" value="XseB-like"/>
    <property type="match status" value="1"/>
</dbReference>
<dbReference type="Gene3D" id="1.10.287.1040">
    <property type="entry name" value="Exonuclease VII, small subunit"/>
    <property type="match status" value="1"/>
</dbReference>
<evidence type="ECO:0000256" key="4">
    <source>
        <dbReference type="ARBA" id="ARBA00022801"/>
    </source>
</evidence>
<comment type="subcellular location">
    <subcellularLocation>
        <location evidence="6">Cytoplasm</location>
    </subcellularLocation>
</comment>
<keyword evidence="5 6" id="KW-0269">Exonuclease</keyword>
<dbReference type="GO" id="GO:0005829">
    <property type="term" value="C:cytosol"/>
    <property type="evidence" value="ECO:0007669"/>
    <property type="project" value="TreeGrafter"/>
</dbReference>
<comment type="subunit">
    <text evidence="6">Heterooligomer composed of large and small subunits.</text>
</comment>
<keyword evidence="3 6" id="KW-0540">Nuclease</keyword>
<dbReference type="GeneID" id="98308384"/>
<evidence type="ECO:0000313" key="9">
    <source>
        <dbReference type="Proteomes" id="UP000051166"/>
    </source>
</evidence>
<protein>
    <recommendedName>
        <fullName evidence="6">Exodeoxyribonuclease 7 small subunit</fullName>
        <ecNumber evidence="6">3.1.11.6</ecNumber>
    </recommendedName>
    <alternativeName>
        <fullName evidence="6">Exodeoxyribonuclease VII small subunit</fullName>
        <shortName evidence="6">Exonuclease VII small subunit</shortName>
    </alternativeName>
</protein>
<dbReference type="HAMAP" id="MF_00337">
    <property type="entry name" value="Exonuc_7_S"/>
    <property type="match status" value="1"/>
</dbReference>
<dbReference type="PATRIC" id="fig|1423801.4.peg.1041"/>
<dbReference type="PANTHER" id="PTHR34137">
    <property type="entry name" value="EXODEOXYRIBONUCLEASE 7 SMALL SUBUNIT"/>
    <property type="match status" value="1"/>
</dbReference>
<comment type="similarity">
    <text evidence="1 6">Belongs to the XseB family.</text>
</comment>